<organism evidence="1 2">
    <name type="scientific">Mycobacterium simulans</name>
    <dbReference type="NCBI Taxonomy" id="627089"/>
    <lineage>
        <taxon>Bacteria</taxon>
        <taxon>Bacillati</taxon>
        <taxon>Actinomycetota</taxon>
        <taxon>Actinomycetes</taxon>
        <taxon>Mycobacteriales</taxon>
        <taxon>Mycobacteriaceae</taxon>
        <taxon>Mycobacterium</taxon>
    </lineage>
</organism>
<dbReference type="Proteomes" id="UP000554965">
    <property type="component" value="Unassembled WGS sequence"/>
</dbReference>
<dbReference type="RefSeq" id="WP_186244026.1">
    <property type="nucleotide sequence ID" value="NZ_OCTY01000002.1"/>
</dbReference>
<gene>
    <name evidence="1" type="ORF">MSIMFB_03888</name>
</gene>
<keyword evidence="2" id="KW-1185">Reference proteome</keyword>
<dbReference type="EMBL" id="OCTY01000002">
    <property type="protein sequence ID" value="SOJ56411.1"/>
    <property type="molecule type" value="Genomic_DNA"/>
</dbReference>
<reference evidence="1 2" key="1">
    <citation type="submission" date="2017-10" db="EMBL/GenBank/DDBJ databases">
        <authorList>
            <consortium name="Urmite Genomes"/>
        </authorList>
    </citation>
    <scope>NUCLEOTIDE SEQUENCE [LARGE SCALE GENOMIC DNA]</scope>
    <source>
        <strain evidence="1 2">FB-527</strain>
    </source>
</reference>
<proteinExistence type="predicted"/>
<evidence type="ECO:0000313" key="2">
    <source>
        <dbReference type="Proteomes" id="UP000554965"/>
    </source>
</evidence>
<sequence length="305" mass="33455">MSVDTLFGAPLTMPADQRARWISLLTQCWINLIGGAPEDLGSDLEKMAPYFGTGASARALRAALADLPVSEALNELPEEVVLDLDGQALITPEGRILLAVLMDLELSGGDTIGPVDQMAALARAVKTRFEWQRRWLHKQFHGNISAPVLGAALFLAVNGSIGEDKSLLLPRDEKTDREIGDLVLPLVAHFSEAVGGQIPETARGIRRHWAFTQLSRLMRRDVERISPRNDDAVTFIRDGRLNALLDEVSARLASVPGARVEVAVTKFIADYRAIRGALAVLGQMHEDPTNTRRVASRITRCELRQ</sequence>
<evidence type="ECO:0000313" key="1">
    <source>
        <dbReference type="EMBL" id="SOJ56411.1"/>
    </source>
</evidence>
<protein>
    <submittedName>
        <fullName evidence="1">Uncharacterized protein</fullName>
    </submittedName>
</protein>
<comment type="caution">
    <text evidence="1">The sequence shown here is derived from an EMBL/GenBank/DDBJ whole genome shotgun (WGS) entry which is preliminary data.</text>
</comment>
<name>A0A7Z7NB42_9MYCO</name>
<accession>A0A7Z7NB42</accession>
<dbReference type="AlphaFoldDB" id="A0A7Z7NB42"/>